<reference evidence="1" key="1">
    <citation type="submission" date="2015-07" db="EMBL/GenBank/DDBJ databases">
        <title>MeaNS - Measles Nucleotide Surveillance Program.</title>
        <authorList>
            <person name="Tran T."/>
            <person name="Druce J."/>
        </authorList>
    </citation>
    <scope>NUCLEOTIDE SEQUENCE</scope>
    <source>
        <strain evidence="1">UCB-OBI-ISO-001</strain>
        <tissue evidence="1">Gonad</tissue>
    </source>
</reference>
<evidence type="ECO:0000313" key="1">
    <source>
        <dbReference type="EMBL" id="KOF97733.1"/>
    </source>
</evidence>
<sequence length="117" mass="13826">MEYAELMLVWPELFENILWSDEAVFHVGDFINRLNFPFCASCDKDPNMTVERMQVPPKVTMWCEMTATRVVGPYLLRDTMDTDCYLQVLKHYVWTTVSRITLATRYPCSMLQRPILH</sequence>
<name>A0A0L8I8A4_OCTBM</name>
<dbReference type="GO" id="GO:0003676">
    <property type="term" value="F:nucleic acid binding"/>
    <property type="evidence" value="ECO:0007669"/>
    <property type="project" value="InterPro"/>
</dbReference>
<organism evidence="1">
    <name type="scientific">Octopus bimaculoides</name>
    <name type="common">California two-spotted octopus</name>
    <dbReference type="NCBI Taxonomy" id="37653"/>
    <lineage>
        <taxon>Eukaryota</taxon>
        <taxon>Metazoa</taxon>
        <taxon>Spiralia</taxon>
        <taxon>Lophotrochozoa</taxon>
        <taxon>Mollusca</taxon>
        <taxon>Cephalopoda</taxon>
        <taxon>Coleoidea</taxon>
        <taxon>Octopodiformes</taxon>
        <taxon>Octopoda</taxon>
        <taxon>Incirrata</taxon>
        <taxon>Octopodidae</taxon>
        <taxon>Octopus</taxon>
    </lineage>
</organism>
<proteinExistence type="predicted"/>
<accession>A0A0L8I8A4</accession>
<dbReference type="EMBL" id="KQ416264">
    <property type="protein sequence ID" value="KOF97733.1"/>
    <property type="molecule type" value="Genomic_DNA"/>
</dbReference>
<dbReference type="AlphaFoldDB" id="A0A0L8I8A4"/>
<protein>
    <submittedName>
        <fullName evidence="1">Uncharacterized protein</fullName>
    </submittedName>
</protein>
<gene>
    <name evidence="1" type="ORF">OCBIM_22028618mg</name>
</gene>
<dbReference type="InterPro" id="IPR036397">
    <property type="entry name" value="RNaseH_sf"/>
</dbReference>
<dbReference type="STRING" id="37653.A0A0L8I8A4"/>
<dbReference type="Gene3D" id="3.30.420.10">
    <property type="entry name" value="Ribonuclease H-like superfamily/Ribonuclease H"/>
    <property type="match status" value="1"/>
</dbReference>